<dbReference type="AlphaFoldDB" id="A0A4R1N4G7"/>
<keyword evidence="8" id="KW-1185">Reference proteome</keyword>
<keyword evidence="3" id="KW-0804">Transcription</keyword>
<evidence type="ECO:0000313" key="7">
    <source>
        <dbReference type="EMBL" id="TCL02064.1"/>
    </source>
</evidence>
<comment type="caution">
    <text evidence="7">The sequence shown here is derived from an EMBL/GenBank/DDBJ whole genome shotgun (WGS) entry which is preliminary data.</text>
</comment>
<sequence>MLPVKKTKNRVDIYGERFRTRAHQLSPGLQTVLQYINENREVVLECTAMEIAAATKTSDATVVRAVQALGFAGLRDLKKILSQWFDPVMTSTEKMCTTVSELTSDVDSSIDFVLEGHRHACDVLSAPHNRVAFSQAVSLLLEARQVAIFGINASGILADYTVRLFNRIGQPAISLNRLGIGLAEQLLALQRGDVLVMMTQKSAHREGMTTLREAKRLGLPVILLTNAMDSRFSQEANVTLNVPRGGENGRLPLHGTVLVCLEMLVLSVASLASQRTMKSMKRLQELHKGLKSGTKRP</sequence>
<keyword evidence="4" id="KW-1133">Transmembrane helix</keyword>
<evidence type="ECO:0000256" key="4">
    <source>
        <dbReference type="SAM" id="Phobius"/>
    </source>
</evidence>
<dbReference type="Gene3D" id="1.10.10.10">
    <property type="entry name" value="Winged helix-like DNA-binding domain superfamily/Winged helix DNA-binding domain"/>
    <property type="match status" value="1"/>
</dbReference>
<organism evidence="7 8">
    <name type="scientific">Sodalis ligni</name>
    <dbReference type="NCBI Taxonomy" id="2697027"/>
    <lineage>
        <taxon>Bacteria</taxon>
        <taxon>Pseudomonadati</taxon>
        <taxon>Pseudomonadota</taxon>
        <taxon>Gammaproteobacteria</taxon>
        <taxon>Enterobacterales</taxon>
        <taxon>Bruguierivoracaceae</taxon>
        <taxon>Sodalis</taxon>
    </lineage>
</organism>
<dbReference type="GO" id="GO:0003700">
    <property type="term" value="F:DNA-binding transcription factor activity"/>
    <property type="evidence" value="ECO:0007669"/>
    <property type="project" value="InterPro"/>
</dbReference>
<evidence type="ECO:0000256" key="3">
    <source>
        <dbReference type="ARBA" id="ARBA00023163"/>
    </source>
</evidence>
<evidence type="ECO:0000259" key="6">
    <source>
        <dbReference type="PROSITE" id="PS51464"/>
    </source>
</evidence>
<dbReference type="EMBL" id="SJOI01000001">
    <property type="protein sequence ID" value="TCL02064.1"/>
    <property type="molecule type" value="Genomic_DNA"/>
</dbReference>
<dbReference type="GO" id="GO:0003677">
    <property type="term" value="F:DNA binding"/>
    <property type="evidence" value="ECO:0007669"/>
    <property type="project" value="UniProtKB-KW"/>
</dbReference>
<dbReference type="Proteomes" id="UP000294555">
    <property type="component" value="Unassembled WGS sequence"/>
</dbReference>
<dbReference type="Pfam" id="PF01418">
    <property type="entry name" value="HTH_6"/>
    <property type="match status" value="1"/>
</dbReference>
<dbReference type="CDD" id="cd05013">
    <property type="entry name" value="SIS_RpiR"/>
    <property type="match status" value="1"/>
</dbReference>
<name>A0A4R1N4G7_9GAMM</name>
<dbReference type="SUPFAM" id="SSF46689">
    <property type="entry name" value="Homeodomain-like"/>
    <property type="match status" value="1"/>
</dbReference>
<dbReference type="RefSeq" id="WP_132921042.1">
    <property type="nucleotide sequence ID" value="NZ_SJOI01000001.1"/>
</dbReference>
<gene>
    <name evidence="7" type="ORF">EZJ58_0053</name>
</gene>
<evidence type="ECO:0000256" key="1">
    <source>
        <dbReference type="ARBA" id="ARBA00023015"/>
    </source>
</evidence>
<dbReference type="InterPro" id="IPR000281">
    <property type="entry name" value="HTH_RpiR"/>
</dbReference>
<dbReference type="Gene3D" id="3.40.50.10490">
    <property type="entry name" value="Glucose-6-phosphate isomerase like protein, domain 1"/>
    <property type="match status" value="1"/>
</dbReference>
<dbReference type="GO" id="GO:1901135">
    <property type="term" value="P:carbohydrate derivative metabolic process"/>
    <property type="evidence" value="ECO:0007669"/>
    <property type="project" value="InterPro"/>
</dbReference>
<dbReference type="PANTHER" id="PTHR30514">
    <property type="entry name" value="GLUCOKINASE"/>
    <property type="match status" value="1"/>
</dbReference>
<dbReference type="GO" id="GO:0097367">
    <property type="term" value="F:carbohydrate derivative binding"/>
    <property type="evidence" value="ECO:0007669"/>
    <property type="project" value="InterPro"/>
</dbReference>
<evidence type="ECO:0000259" key="5">
    <source>
        <dbReference type="PROSITE" id="PS51071"/>
    </source>
</evidence>
<accession>A0A4R1N4G7</accession>
<keyword evidence="4" id="KW-0812">Transmembrane</keyword>
<dbReference type="InterPro" id="IPR009057">
    <property type="entry name" value="Homeodomain-like_sf"/>
</dbReference>
<dbReference type="SUPFAM" id="SSF53697">
    <property type="entry name" value="SIS domain"/>
    <property type="match status" value="1"/>
</dbReference>
<proteinExistence type="predicted"/>
<dbReference type="OrthoDB" id="8683433at2"/>
<dbReference type="InterPro" id="IPR001347">
    <property type="entry name" value="SIS_dom"/>
</dbReference>
<dbReference type="InterPro" id="IPR046348">
    <property type="entry name" value="SIS_dom_sf"/>
</dbReference>
<dbReference type="InterPro" id="IPR047640">
    <property type="entry name" value="RpiR-like"/>
</dbReference>
<keyword evidence="1" id="KW-0805">Transcription regulation</keyword>
<dbReference type="InterPro" id="IPR036388">
    <property type="entry name" value="WH-like_DNA-bd_sf"/>
</dbReference>
<reference evidence="7 8" key="1">
    <citation type="submission" date="2019-02" db="EMBL/GenBank/DDBJ databases">
        <title>Investigation of anaerobic lignin degradation for improved lignocellulosic biofuels.</title>
        <authorList>
            <person name="Deangelis K."/>
        </authorList>
    </citation>
    <scope>NUCLEOTIDE SEQUENCE [LARGE SCALE GENOMIC DNA]</scope>
    <source>
        <strain evidence="7 8">159R</strain>
    </source>
</reference>
<evidence type="ECO:0000313" key="8">
    <source>
        <dbReference type="Proteomes" id="UP000294555"/>
    </source>
</evidence>
<feature type="domain" description="HTH rpiR-type" evidence="5">
    <location>
        <begin position="12"/>
        <end position="88"/>
    </location>
</feature>
<dbReference type="PROSITE" id="PS51071">
    <property type="entry name" value="HTH_RPIR"/>
    <property type="match status" value="1"/>
</dbReference>
<feature type="domain" description="SIS" evidence="6">
    <location>
        <begin position="136"/>
        <end position="282"/>
    </location>
</feature>
<dbReference type="Pfam" id="PF01380">
    <property type="entry name" value="SIS"/>
    <property type="match status" value="1"/>
</dbReference>
<dbReference type="InterPro" id="IPR035472">
    <property type="entry name" value="RpiR-like_SIS"/>
</dbReference>
<dbReference type="PROSITE" id="PS51464">
    <property type="entry name" value="SIS"/>
    <property type="match status" value="1"/>
</dbReference>
<protein>
    <submittedName>
        <fullName evidence="7">RpiR family transcriptional regulator</fullName>
    </submittedName>
</protein>
<keyword evidence="4" id="KW-0472">Membrane</keyword>
<keyword evidence="2" id="KW-0238">DNA-binding</keyword>
<evidence type="ECO:0000256" key="2">
    <source>
        <dbReference type="ARBA" id="ARBA00023125"/>
    </source>
</evidence>
<feature type="transmembrane region" description="Helical" evidence="4">
    <location>
        <begin position="251"/>
        <end position="272"/>
    </location>
</feature>